<dbReference type="PANTHER" id="PTHR23131">
    <property type="entry name" value="ENDORIBONUCLEASE LACTB2"/>
    <property type="match status" value="1"/>
</dbReference>
<feature type="domain" description="Metallo-beta-lactamase" evidence="1">
    <location>
        <begin position="16"/>
        <end position="212"/>
    </location>
</feature>
<organism evidence="2 3">
    <name type="scientific">Ferroglobus placidus (strain DSM 10642 / AEDII12DO)</name>
    <dbReference type="NCBI Taxonomy" id="589924"/>
    <lineage>
        <taxon>Archaea</taxon>
        <taxon>Methanobacteriati</taxon>
        <taxon>Methanobacteriota</taxon>
        <taxon>Archaeoglobi</taxon>
        <taxon>Archaeoglobales</taxon>
        <taxon>Archaeoglobaceae</taxon>
        <taxon>Ferroglobus</taxon>
    </lineage>
</organism>
<protein>
    <recommendedName>
        <fullName evidence="1">Metallo-beta-lactamase domain-containing protein</fullName>
    </recommendedName>
</protein>
<dbReference type="Gene3D" id="1.10.10.10">
    <property type="entry name" value="Winged helix-like DNA-binding domain superfamily/Winged helix DNA-binding domain"/>
    <property type="match status" value="1"/>
</dbReference>
<dbReference type="Proteomes" id="UP000002613">
    <property type="component" value="Chromosome"/>
</dbReference>
<gene>
    <name evidence="2" type="ordered locus">Ferp_1633</name>
</gene>
<evidence type="ECO:0000259" key="1">
    <source>
        <dbReference type="SMART" id="SM00849"/>
    </source>
</evidence>
<dbReference type="OrthoDB" id="205181at2157"/>
<dbReference type="RefSeq" id="WP_012966121.1">
    <property type="nucleotide sequence ID" value="NC_013849.1"/>
</dbReference>
<dbReference type="HOGENOM" id="CLU_048478_0_2_2"/>
<accession>D3RZ68</accession>
<dbReference type="SMART" id="SM00849">
    <property type="entry name" value="Lactamase_B"/>
    <property type="match status" value="1"/>
</dbReference>
<proteinExistence type="predicted"/>
<dbReference type="eggNOG" id="arCOG00498">
    <property type="taxonomic scope" value="Archaea"/>
</dbReference>
<dbReference type="STRING" id="589924.Ferp_1633"/>
<dbReference type="InterPro" id="IPR001279">
    <property type="entry name" value="Metallo-B-lactamas"/>
</dbReference>
<dbReference type="InterPro" id="IPR036866">
    <property type="entry name" value="RibonucZ/Hydroxyglut_hydro"/>
</dbReference>
<dbReference type="InterPro" id="IPR036388">
    <property type="entry name" value="WH-like_DNA-bd_sf"/>
</dbReference>
<dbReference type="AlphaFoldDB" id="D3RZ68"/>
<keyword evidence="3" id="KW-1185">Reference proteome</keyword>
<dbReference type="EMBL" id="CP001899">
    <property type="protein sequence ID" value="ADC65781.1"/>
    <property type="molecule type" value="Genomic_DNA"/>
</dbReference>
<reference evidence="2 3" key="2">
    <citation type="journal article" date="2011" name="Stand. Genomic Sci.">
        <title>Complete genome sequence of Ferroglobus placidus AEDII12DO.</title>
        <authorList>
            <person name="Anderson I."/>
            <person name="Risso C."/>
            <person name="Holmes D."/>
            <person name="Lucas S."/>
            <person name="Copeland A."/>
            <person name="Lapidus A."/>
            <person name="Cheng J.F."/>
            <person name="Bruce D."/>
            <person name="Goodwin L."/>
            <person name="Pitluck S."/>
            <person name="Saunders E."/>
            <person name="Brettin T."/>
            <person name="Detter J.C."/>
            <person name="Han C."/>
            <person name="Tapia R."/>
            <person name="Larimer F."/>
            <person name="Land M."/>
            <person name="Hauser L."/>
            <person name="Woyke T."/>
            <person name="Lovley D."/>
            <person name="Kyrpides N."/>
            <person name="Ivanova N."/>
        </authorList>
    </citation>
    <scope>NUCLEOTIDE SEQUENCE [LARGE SCALE GENOMIC DNA]</scope>
    <source>
        <strain evidence="3">DSM 10642 / AEDII12DO</strain>
    </source>
</reference>
<name>D3RZ68_FERPA</name>
<dbReference type="PANTHER" id="PTHR23131:SF4">
    <property type="entry name" value="METALLO-BETA-LACTAMASE SUPERFAMILY POTEIN"/>
    <property type="match status" value="1"/>
</dbReference>
<dbReference type="Gene3D" id="3.60.15.10">
    <property type="entry name" value="Ribonuclease Z/Hydroxyacylglutathione hydrolase-like"/>
    <property type="match status" value="1"/>
</dbReference>
<sequence>MKIEKIKLPSPFPPNHTNSYLINDLLLVDAGVNSEENVKILEKFSDDVILFLTHPHADHFGAAYLFKFAYGHEITCKRLKDAEEEYFELVYHHFISEGLPESLAKKMQERAKERYRGYVIPCDNCKKAPERIKVDGDVFEVIHTPGHSFGHLCLYHKEKKIIFCGDIVLEDITPNPVIEPINEEKRLCVLEQYVETLRKLYRLEVRKAYPGHREIRRNWRELILSYVDNWRKRSLEVWKLAEGKTAFEIATTLFPDIRQIFLAMTETIAHADFLLSNNLIEKRGMRYFRCSEREEVEEMWKRIEERITRGGRDR</sequence>
<evidence type="ECO:0000313" key="2">
    <source>
        <dbReference type="EMBL" id="ADC65781.1"/>
    </source>
</evidence>
<dbReference type="PaxDb" id="589924-Ferp_1633"/>
<dbReference type="InterPro" id="IPR050662">
    <property type="entry name" value="Sec-metab_biosynth-thioest"/>
</dbReference>
<dbReference type="KEGG" id="fpl:Ferp_1633"/>
<evidence type="ECO:0000313" key="3">
    <source>
        <dbReference type="Proteomes" id="UP000002613"/>
    </source>
</evidence>
<dbReference type="SUPFAM" id="SSF56281">
    <property type="entry name" value="Metallo-hydrolase/oxidoreductase"/>
    <property type="match status" value="1"/>
</dbReference>
<dbReference type="Pfam" id="PF00753">
    <property type="entry name" value="Lactamase_B"/>
    <property type="match status" value="1"/>
</dbReference>
<dbReference type="GeneID" id="8779157"/>
<reference evidence="3" key="1">
    <citation type="submission" date="2010-02" db="EMBL/GenBank/DDBJ databases">
        <title>Complete sequence of Ferroglobus placidus DSM 10642.</title>
        <authorList>
            <consortium name="US DOE Joint Genome Institute"/>
            <person name="Lucas S."/>
            <person name="Copeland A."/>
            <person name="Lapidus A."/>
            <person name="Cheng J.-F."/>
            <person name="Bruce D."/>
            <person name="Goodwin L."/>
            <person name="Pitluck S."/>
            <person name="Saunders E."/>
            <person name="Brettin T."/>
            <person name="Detter J.C."/>
            <person name="Han C."/>
            <person name="Tapia R."/>
            <person name="Larimer F."/>
            <person name="Land M."/>
            <person name="Hauser L."/>
            <person name="Kyrpides N."/>
            <person name="Ivanova N."/>
            <person name="Holmes D."/>
            <person name="Lovley D."/>
            <person name="Kyrpides N."/>
            <person name="Anderson I.J."/>
            <person name="Woyke T."/>
        </authorList>
    </citation>
    <scope>NUCLEOTIDE SEQUENCE [LARGE SCALE GENOMIC DNA]</scope>
    <source>
        <strain evidence="3">DSM 10642 / AEDII12DO</strain>
    </source>
</reference>